<evidence type="ECO:0000313" key="1">
    <source>
        <dbReference type="EMBL" id="SMD26334.1"/>
    </source>
</evidence>
<evidence type="ECO:0000313" key="2">
    <source>
        <dbReference type="Proteomes" id="UP000192674"/>
    </source>
</evidence>
<dbReference type="Gene3D" id="3.20.20.30">
    <property type="entry name" value="Luciferase-like domain"/>
    <property type="match status" value="1"/>
</dbReference>
<sequence>MLVAAVVEHSVIPTNRSIMDGSCDRAGNSHTQTLQDTVQFAQQAKAPGYQRFWVSEHYSAPGY</sequence>
<dbReference type="SUPFAM" id="SSF51679">
    <property type="entry name" value="Bacterial luciferase-like"/>
    <property type="match status" value="1"/>
</dbReference>
<evidence type="ECO:0008006" key="3">
    <source>
        <dbReference type="Google" id="ProtNLM"/>
    </source>
</evidence>
<proteinExistence type="predicted"/>
<keyword evidence="2" id="KW-1185">Reference proteome</keyword>
<protein>
    <recommendedName>
        <fullName evidence="3">LLM class flavin-dependent oxidoreductase</fullName>
    </recommendedName>
</protein>
<gene>
    <name evidence="1" type="ORF">SAMN05661093_09917</name>
</gene>
<dbReference type="EMBL" id="FWXV01000014">
    <property type="protein sequence ID" value="SMD26334.1"/>
    <property type="molecule type" value="Genomic_DNA"/>
</dbReference>
<reference evidence="1 2" key="1">
    <citation type="submission" date="2017-04" db="EMBL/GenBank/DDBJ databases">
        <authorList>
            <person name="Afonso C.L."/>
            <person name="Miller P.J."/>
            <person name="Scott M.A."/>
            <person name="Spackman E."/>
            <person name="Goraichik I."/>
            <person name="Dimitrov K.M."/>
            <person name="Suarez D.L."/>
            <person name="Swayne D.E."/>
        </authorList>
    </citation>
    <scope>NUCLEOTIDE SEQUENCE [LARGE SCALE GENOMIC DNA]</scope>
    <source>
        <strain evidence="1 2">DSM 43828</strain>
    </source>
</reference>
<dbReference type="AlphaFoldDB" id="A0A1W2FX21"/>
<name>A0A1W2FX21_KIBAR</name>
<dbReference type="Proteomes" id="UP000192674">
    <property type="component" value="Unassembled WGS sequence"/>
</dbReference>
<organism evidence="1 2">
    <name type="scientific">Kibdelosporangium aridum</name>
    <dbReference type="NCBI Taxonomy" id="2030"/>
    <lineage>
        <taxon>Bacteria</taxon>
        <taxon>Bacillati</taxon>
        <taxon>Actinomycetota</taxon>
        <taxon>Actinomycetes</taxon>
        <taxon>Pseudonocardiales</taxon>
        <taxon>Pseudonocardiaceae</taxon>
        <taxon>Kibdelosporangium</taxon>
    </lineage>
</organism>
<dbReference type="InterPro" id="IPR036661">
    <property type="entry name" value="Luciferase-like_sf"/>
</dbReference>
<dbReference type="GO" id="GO:0016705">
    <property type="term" value="F:oxidoreductase activity, acting on paired donors, with incorporation or reduction of molecular oxygen"/>
    <property type="evidence" value="ECO:0007669"/>
    <property type="project" value="InterPro"/>
</dbReference>
<accession>A0A1W2FX21</accession>